<dbReference type="InterPro" id="IPR029058">
    <property type="entry name" value="AB_hydrolase_fold"/>
</dbReference>
<dbReference type="InterPro" id="IPR050266">
    <property type="entry name" value="AB_hydrolase_sf"/>
</dbReference>
<keyword evidence="3" id="KW-1185">Reference proteome</keyword>
<name>A0A7W9KAW5_9PSEU</name>
<dbReference type="SUPFAM" id="SSF53474">
    <property type="entry name" value="alpha/beta-Hydrolases"/>
    <property type="match status" value="1"/>
</dbReference>
<dbReference type="RefSeq" id="WP_184857834.1">
    <property type="nucleotide sequence ID" value="NZ_BAAAWY010000013.1"/>
</dbReference>
<organism evidence="2 3">
    <name type="scientific">Kutzneria kofuensis</name>
    <dbReference type="NCBI Taxonomy" id="103725"/>
    <lineage>
        <taxon>Bacteria</taxon>
        <taxon>Bacillati</taxon>
        <taxon>Actinomycetota</taxon>
        <taxon>Actinomycetes</taxon>
        <taxon>Pseudonocardiales</taxon>
        <taxon>Pseudonocardiaceae</taxon>
        <taxon>Kutzneria</taxon>
    </lineage>
</organism>
<reference evidence="2 3" key="1">
    <citation type="submission" date="2020-08" db="EMBL/GenBank/DDBJ databases">
        <title>Sequencing the genomes of 1000 actinobacteria strains.</title>
        <authorList>
            <person name="Klenk H.-P."/>
        </authorList>
    </citation>
    <scope>NUCLEOTIDE SEQUENCE [LARGE SCALE GENOMIC DNA]</scope>
    <source>
        <strain evidence="2 3">DSM 43851</strain>
    </source>
</reference>
<dbReference type="AlphaFoldDB" id="A0A7W9KAW5"/>
<evidence type="ECO:0000313" key="2">
    <source>
        <dbReference type="EMBL" id="MBB5889141.1"/>
    </source>
</evidence>
<sequence>MTMPAVTSRLFDLGEGLVVAVDQRQGSGETALVLHGGAGPRSVAGVAGVLPGDPTVLTPTHPGFDGQPRPGWFDTVADLAVAYLDLLDRLELDRVLVVGSSIGGWVAAEMAHRDTRGRIGGLVLLNAVGIDPAAGELTDTRGLSPVRLGELAFVNPALRLDPATLTDEQRAVGAANQQALAVYAGEPFMYDPKLRRRLRRVQAPALVVWGEQDGIATVDYGRSYSEAFPRGRFVLAPGAGHFPHIEAAALTAAAIEEFVRQEL</sequence>
<evidence type="ECO:0000259" key="1">
    <source>
        <dbReference type="Pfam" id="PF12697"/>
    </source>
</evidence>
<dbReference type="GO" id="GO:0003824">
    <property type="term" value="F:catalytic activity"/>
    <property type="evidence" value="ECO:0007669"/>
    <property type="project" value="UniProtKB-ARBA"/>
</dbReference>
<proteinExistence type="predicted"/>
<dbReference type="Gene3D" id="3.40.50.1820">
    <property type="entry name" value="alpha/beta hydrolase"/>
    <property type="match status" value="1"/>
</dbReference>
<dbReference type="Proteomes" id="UP000585638">
    <property type="component" value="Unassembled WGS sequence"/>
</dbReference>
<evidence type="ECO:0000313" key="3">
    <source>
        <dbReference type="Proteomes" id="UP000585638"/>
    </source>
</evidence>
<feature type="domain" description="AB hydrolase-1" evidence="1">
    <location>
        <begin position="32"/>
        <end position="253"/>
    </location>
</feature>
<dbReference type="InterPro" id="IPR000073">
    <property type="entry name" value="AB_hydrolase_1"/>
</dbReference>
<gene>
    <name evidence="2" type="ORF">BJ998_000337</name>
</gene>
<dbReference type="PANTHER" id="PTHR43798:SF33">
    <property type="entry name" value="HYDROLASE, PUTATIVE (AFU_ORTHOLOGUE AFUA_2G14860)-RELATED"/>
    <property type="match status" value="1"/>
</dbReference>
<protein>
    <submittedName>
        <fullName evidence="2">Pimeloyl-ACP methyl ester carboxylesterase</fullName>
    </submittedName>
</protein>
<accession>A0A7W9KAW5</accession>
<dbReference type="PANTHER" id="PTHR43798">
    <property type="entry name" value="MONOACYLGLYCEROL LIPASE"/>
    <property type="match status" value="1"/>
</dbReference>
<dbReference type="EMBL" id="JACHIR010000001">
    <property type="protein sequence ID" value="MBB5889141.1"/>
    <property type="molecule type" value="Genomic_DNA"/>
</dbReference>
<dbReference type="GO" id="GO:0016020">
    <property type="term" value="C:membrane"/>
    <property type="evidence" value="ECO:0007669"/>
    <property type="project" value="TreeGrafter"/>
</dbReference>
<dbReference type="Pfam" id="PF12697">
    <property type="entry name" value="Abhydrolase_6"/>
    <property type="match status" value="1"/>
</dbReference>
<comment type="caution">
    <text evidence="2">The sequence shown here is derived from an EMBL/GenBank/DDBJ whole genome shotgun (WGS) entry which is preliminary data.</text>
</comment>